<evidence type="ECO:0000256" key="2">
    <source>
        <dbReference type="ARBA" id="ARBA00022729"/>
    </source>
</evidence>
<dbReference type="Gene3D" id="3.40.190.10">
    <property type="entry name" value="Periplasmic binding protein-like II"/>
    <property type="match status" value="2"/>
</dbReference>
<evidence type="ECO:0000313" key="8">
    <source>
        <dbReference type="Proteomes" id="UP000604765"/>
    </source>
</evidence>
<evidence type="ECO:0000313" key="7">
    <source>
        <dbReference type="EMBL" id="GHP13900.1"/>
    </source>
</evidence>
<keyword evidence="4" id="KW-0564">Palmitate</keyword>
<keyword evidence="2" id="KW-0732">Signal</keyword>
<dbReference type="EMBL" id="BNJR01000012">
    <property type="protein sequence ID" value="GHP13900.1"/>
    <property type="molecule type" value="Genomic_DNA"/>
</dbReference>
<sequence>MKKTLTKTTALIFSLFGIILFLTGCGNNSSKPLSTKSITVGVTAGPHQQIMEQVKKIAAKHGLTINIRSFTDYNTPNSALNSGDIQASSFETGQFLKQQMADKNYKFVKAFKTVALPMGIYSNKIKNLKDLKTGAKIAVPNDATQEARALRIFQKAGVLKLKSGLGLKATKNDLAANPKKLKIYELDASQIPKQLNEFDAAAINSNFALDNNMTLKQAIAHEPLKNNAWPNYFVVKAGHQNDKVVKKIEKYYHSDAIKNYVNKEFKGALIPEW</sequence>
<keyword evidence="3" id="KW-0472">Membrane</keyword>
<gene>
    <name evidence="7" type="ORF">YK48G_13250</name>
</gene>
<dbReference type="PANTHER" id="PTHR30429:SF1">
    <property type="entry name" value="D-METHIONINE-BINDING LIPOPROTEIN METQ-RELATED"/>
    <property type="match status" value="1"/>
</dbReference>
<dbReference type="Proteomes" id="UP000604765">
    <property type="component" value="Unassembled WGS sequence"/>
</dbReference>
<dbReference type="RefSeq" id="WP_203629921.1">
    <property type="nucleotide sequence ID" value="NZ_BNJR01000012.1"/>
</dbReference>
<comment type="similarity">
    <text evidence="6">Belongs to the nlpA lipoprotein family.</text>
</comment>
<dbReference type="Pfam" id="PF03180">
    <property type="entry name" value="Lipoprotein_9"/>
    <property type="match status" value="1"/>
</dbReference>
<accession>A0ABQ3VYC1</accession>
<comment type="subcellular location">
    <subcellularLocation>
        <location evidence="1">Membrane</location>
        <topology evidence="1">Lipid-anchor</topology>
    </subcellularLocation>
</comment>
<evidence type="ECO:0000256" key="3">
    <source>
        <dbReference type="ARBA" id="ARBA00023136"/>
    </source>
</evidence>
<keyword evidence="8" id="KW-1185">Reference proteome</keyword>
<reference evidence="7 8" key="1">
    <citation type="journal article" date="2021" name="Int. J. Syst. Evol. Microbiol.">
        <title>Lentilactobacillus fungorum sp. nov., isolated from spent mushroom substrates.</title>
        <authorList>
            <person name="Tohno M."/>
            <person name="Tanizawa Y."/>
            <person name="Kojima Y."/>
            <person name="Sakamoto M."/>
            <person name="Ohkuma M."/>
            <person name="Kobayashi H."/>
        </authorList>
    </citation>
    <scope>NUCLEOTIDE SEQUENCE [LARGE SCALE GENOMIC DNA]</scope>
    <source>
        <strain evidence="7 8">YK48G</strain>
    </source>
</reference>
<dbReference type="SUPFAM" id="SSF53850">
    <property type="entry name" value="Periplasmic binding protein-like II"/>
    <property type="match status" value="1"/>
</dbReference>
<evidence type="ECO:0000256" key="4">
    <source>
        <dbReference type="ARBA" id="ARBA00023139"/>
    </source>
</evidence>
<dbReference type="PANTHER" id="PTHR30429">
    <property type="entry name" value="D-METHIONINE-BINDING LIPOPROTEIN METQ"/>
    <property type="match status" value="1"/>
</dbReference>
<name>A0ABQ3VYC1_9LACO</name>
<evidence type="ECO:0000256" key="1">
    <source>
        <dbReference type="ARBA" id="ARBA00004635"/>
    </source>
</evidence>
<keyword evidence="5 6" id="KW-0449">Lipoprotein</keyword>
<dbReference type="InterPro" id="IPR004872">
    <property type="entry name" value="Lipoprotein_NlpA"/>
</dbReference>
<proteinExistence type="inferred from homology"/>
<dbReference type="PROSITE" id="PS51257">
    <property type="entry name" value="PROKAR_LIPOPROTEIN"/>
    <property type="match status" value="1"/>
</dbReference>
<dbReference type="PIRSF" id="PIRSF002854">
    <property type="entry name" value="MetQ"/>
    <property type="match status" value="1"/>
</dbReference>
<protein>
    <recommendedName>
        <fullName evidence="6">Lipoprotein</fullName>
    </recommendedName>
</protein>
<organism evidence="7 8">
    <name type="scientific">Lentilactobacillus fungorum</name>
    <dbReference type="NCBI Taxonomy" id="2201250"/>
    <lineage>
        <taxon>Bacteria</taxon>
        <taxon>Bacillati</taxon>
        <taxon>Bacillota</taxon>
        <taxon>Bacilli</taxon>
        <taxon>Lactobacillales</taxon>
        <taxon>Lactobacillaceae</taxon>
        <taxon>Lentilactobacillus</taxon>
    </lineage>
</organism>
<evidence type="ECO:0000256" key="5">
    <source>
        <dbReference type="ARBA" id="ARBA00023288"/>
    </source>
</evidence>
<evidence type="ECO:0000256" key="6">
    <source>
        <dbReference type="PIRNR" id="PIRNR002854"/>
    </source>
</evidence>
<comment type="caution">
    <text evidence="7">The sequence shown here is derived from an EMBL/GenBank/DDBJ whole genome shotgun (WGS) entry which is preliminary data.</text>
</comment>